<dbReference type="PROSITE" id="PS51257">
    <property type="entry name" value="PROKAR_LIPOPROTEIN"/>
    <property type="match status" value="1"/>
</dbReference>
<dbReference type="PIRSF" id="PIRSF017082">
    <property type="entry name" value="YflP"/>
    <property type="match status" value="1"/>
</dbReference>
<evidence type="ECO:0000256" key="1">
    <source>
        <dbReference type="ARBA" id="ARBA00006987"/>
    </source>
</evidence>
<feature type="signal peptide" evidence="2">
    <location>
        <begin position="1"/>
        <end position="37"/>
    </location>
</feature>
<dbReference type="RefSeq" id="WP_124080189.1">
    <property type="nucleotide sequence ID" value="NZ_UWPJ01000023.1"/>
</dbReference>
<dbReference type="AlphaFoldDB" id="A0A3P4B349"/>
<organism evidence="3 4">
    <name type="scientific">Pigmentiphaga humi</name>
    <dbReference type="NCBI Taxonomy" id="2478468"/>
    <lineage>
        <taxon>Bacteria</taxon>
        <taxon>Pseudomonadati</taxon>
        <taxon>Pseudomonadota</taxon>
        <taxon>Betaproteobacteria</taxon>
        <taxon>Burkholderiales</taxon>
        <taxon>Alcaligenaceae</taxon>
        <taxon>Pigmentiphaga</taxon>
    </lineage>
</organism>
<gene>
    <name evidence="3" type="ORF">PIGHUM_02795</name>
</gene>
<dbReference type="Gene3D" id="3.40.190.10">
    <property type="entry name" value="Periplasmic binding protein-like II"/>
    <property type="match status" value="1"/>
</dbReference>
<proteinExistence type="inferred from homology"/>
<dbReference type="PROSITE" id="PS51318">
    <property type="entry name" value="TAT"/>
    <property type="match status" value="1"/>
</dbReference>
<dbReference type="OrthoDB" id="9780943at2"/>
<feature type="chain" id="PRO_5018004495" evidence="2">
    <location>
        <begin position="38"/>
        <end position="335"/>
    </location>
</feature>
<dbReference type="Pfam" id="PF03401">
    <property type="entry name" value="TctC"/>
    <property type="match status" value="1"/>
</dbReference>
<dbReference type="Proteomes" id="UP000277294">
    <property type="component" value="Unassembled WGS sequence"/>
</dbReference>
<keyword evidence="4" id="KW-1185">Reference proteome</keyword>
<dbReference type="InterPro" id="IPR005064">
    <property type="entry name" value="BUG"/>
</dbReference>
<accession>A0A3P4B349</accession>
<sequence length="335" mass="35575">MKNKENMAFAGSSRRTWLKISAASALAAACGPMPVLAQSNYPERPVRIVVPSSPGGSLDAVARIIGQQLAEYWKTSVYIENKAGANLIIGTSYAAKAPADGYTLLFAHDGAMAINPVIYRKLQYGQNDFLPVAQVAVLPMVLYVNSEYPARNFDQLMRALRAQPGKLSLAVGGTSSQLTSELFKSLAKVDYENISYKGAGPGLVALAAGEVQLSFADTGSAASMMQTGKIRPIAVAAPERVKQMPDVPLISEIVPGYSVTSWSGLFAPAGTPPAVVEKIAADVRAVMAAGEARSRLETLGVIPATSTPQKFGELIAADTANWRELVKARNLYQNE</sequence>
<dbReference type="InterPro" id="IPR006311">
    <property type="entry name" value="TAT_signal"/>
</dbReference>
<comment type="similarity">
    <text evidence="1">Belongs to the UPF0065 (bug) family.</text>
</comment>
<dbReference type="InterPro" id="IPR042100">
    <property type="entry name" value="Bug_dom1"/>
</dbReference>
<dbReference type="PANTHER" id="PTHR42928:SF5">
    <property type="entry name" value="BLR1237 PROTEIN"/>
    <property type="match status" value="1"/>
</dbReference>
<name>A0A3P4B349_9BURK</name>
<dbReference type="EMBL" id="UWPJ01000023">
    <property type="protein sequence ID" value="VCU70719.1"/>
    <property type="molecule type" value="Genomic_DNA"/>
</dbReference>
<dbReference type="CDD" id="cd07012">
    <property type="entry name" value="PBP2_Bug_TTT"/>
    <property type="match status" value="1"/>
</dbReference>
<reference evidence="3 4" key="1">
    <citation type="submission" date="2018-10" db="EMBL/GenBank/DDBJ databases">
        <authorList>
            <person name="Criscuolo A."/>
        </authorList>
    </citation>
    <scope>NUCLEOTIDE SEQUENCE [LARGE SCALE GENOMIC DNA]</scope>
    <source>
        <strain evidence="3">DnA1</strain>
    </source>
</reference>
<dbReference type="SUPFAM" id="SSF53850">
    <property type="entry name" value="Periplasmic binding protein-like II"/>
    <property type="match status" value="1"/>
</dbReference>
<evidence type="ECO:0000256" key="2">
    <source>
        <dbReference type="SAM" id="SignalP"/>
    </source>
</evidence>
<evidence type="ECO:0000313" key="3">
    <source>
        <dbReference type="EMBL" id="VCU70719.1"/>
    </source>
</evidence>
<keyword evidence="3" id="KW-0675">Receptor</keyword>
<evidence type="ECO:0000313" key="4">
    <source>
        <dbReference type="Proteomes" id="UP000277294"/>
    </source>
</evidence>
<dbReference type="PANTHER" id="PTHR42928">
    <property type="entry name" value="TRICARBOXYLATE-BINDING PROTEIN"/>
    <property type="match status" value="1"/>
</dbReference>
<protein>
    <submittedName>
        <fullName evidence="3">Tripartite tricarboxylate transporter family receptor</fullName>
    </submittedName>
</protein>
<keyword evidence="2" id="KW-0732">Signal</keyword>
<dbReference type="Gene3D" id="3.40.190.150">
    <property type="entry name" value="Bordetella uptake gene, domain 1"/>
    <property type="match status" value="1"/>
</dbReference>